<dbReference type="SMART" id="SM00530">
    <property type="entry name" value="HTH_XRE"/>
    <property type="match status" value="1"/>
</dbReference>
<dbReference type="Pfam" id="PF13560">
    <property type="entry name" value="HTH_31"/>
    <property type="match status" value="1"/>
</dbReference>
<name>A0A495QMP4_9ACTN</name>
<comment type="caution">
    <text evidence="3">The sequence shown here is derived from an EMBL/GenBank/DDBJ whole genome shotgun (WGS) entry which is preliminary data.</text>
</comment>
<dbReference type="OrthoDB" id="5177725at2"/>
<dbReference type="GO" id="GO:0003677">
    <property type="term" value="F:DNA binding"/>
    <property type="evidence" value="ECO:0007669"/>
    <property type="project" value="InterPro"/>
</dbReference>
<evidence type="ECO:0000313" key="3">
    <source>
        <dbReference type="EMBL" id="RKS74250.1"/>
    </source>
</evidence>
<feature type="region of interest" description="Disordered" evidence="1">
    <location>
        <begin position="24"/>
        <end position="51"/>
    </location>
</feature>
<evidence type="ECO:0000313" key="4">
    <source>
        <dbReference type="Proteomes" id="UP000274601"/>
    </source>
</evidence>
<dbReference type="Pfam" id="PF19054">
    <property type="entry name" value="DUF5753"/>
    <property type="match status" value="1"/>
</dbReference>
<accession>A0A495QMP4</accession>
<feature type="domain" description="HTH cro/C1-type" evidence="2">
    <location>
        <begin position="69"/>
        <end position="124"/>
    </location>
</feature>
<evidence type="ECO:0000259" key="2">
    <source>
        <dbReference type="PROSITE" id="PS50943"/>
    </source>
</evidence>
<dbReference type="InterPro" id="IPR043917">
    <property type="entry name" value="DUF5753"/>
</dbReference>
<gene>
    <name evidence="3" type="ORF">BZB76_2759</name>
</gene>
<dbReference type="SUPFAM" id="SSF47413">
    <property type="entry name" value="lambda repressor-like DNA-binding domains"/>
    <property type="match status" value="1"/>
</dbReference>
<sequence length="336" mass="37085">MLPKKAVASSNIVRCHALSEQTRRLAGDPLAQSSAAPTPPSEGEPVGRLIEYPRRGGPTVLRILLGAQLRRLREARGISTEQAGYEIRGSHSKISRMELGRVGFKERDVSDLLTLYGVSDPAERAPLLELAKEANTPGWWHRYGDVLPSWFEVYLGLEEAASLLRTYELQFVPGLLQTEDYARAVVRLGFSDAAEDEVERRVQLRATRQERFTSASAPTLWAVVDEAVVRRPLGGRTVMRQQIEHLIEMSELPNVTLQLVPFGAGGHAAAGGPFTILRFAEPGLSDVVYLEQLTSALYLDKPTDVDTYMRAMNNLCITAARPDRTADLLAGILKDI</sequence>
<dbReference type="CDD" id="cd00093">
    <property type="entry name" value="HTH_XRE"/>
    <property type="match status" value="1"/>
</dbReference>
<dbReference type="AlphaFoldDB" id="A0A495QMP4"/>
<dbReference type="InterPro" id="IPR010982">
    <property type="entry name" value="Lambda_DNA-bd_dom_sf"/>
</dbReference>
<keyword evidence="4" id="KW-1185">Reference proteome</keyword>
<dbReference type="PROSITE" id="PS50943">
    <property type="entry name" value="HTH_CROC1"/>
    <property type="match status" value="1"/>
</dbReference>
<organism evidence="3 4">
    <name type="scientific">Actinomadura pelletieri DSM 43383</name>
    <dbReference type="NCBI Taxonomy" id="1120940"/>
    <lineage>
        <taxon>Bacteria</taxon>
        <taxon>Bacillati</taxon>
        <taxon>Actinomycetota</taxon>
        <taxon>Actinomycetes</taxon>
        <taxon>Streptosporangiales</taxon>
        <taxon>Thermomonosporaceae</taxon>
        <taxon>Actinomadura</taxon>
    </lineage>
</organism>
<protein>
    <submittedName>
        <fullName evidence="3">Helix-turn-helix protein</fullName>
    </submittedName>
</protein>
<dbReference type="Gene3D" id="1.10.260.40">
    <property type="entry name" value="lambda repressor-like DNA-binding domains"/>
    <property type="match status" value="1"/>
</dbReference>
<dbReference type="InterPro" id="IPR001387">
    <property type="entry name" value="Cro/C1-type_HTH"/>
</dbReference>
<evidence type="ECO:0000256" key="1">
    <source>
        <dbReference type="SAM" id="MobiDB-lite"/>
    </source>
</evidence>
<reference evidence="3 4" key="1">
    <citation type="submission" date="2018-10" db="EMBL/GenBank/DDBJ databases">
        <title>Genomic Encyclopedia of Archaeal and Bacterial Type Strains, Phase II (KMG-II): from individual species to whole genera.</title>
        <authorList>
            <person name="Goeker M."/>
        </authorList>
    </citation>
    <scope>NUCLEOTIDE SEQUENCE [LARGE SCALE GENOMIC DNA]</scope>
    <source>
        <strain evidence="3 4">DSM 43383</strain>
    </source>
</reference>
<dbReference type="EMBL" id="RBWU01000003">
    <property type="protein sequence ID" value="RKS74250.1"/>
    <property type="molecule type" value="Genomic_DNA"/>
</dbReference>
<proteinExistence type="predicted"/>
<dbReference type="Proteomes" id="UP000274601">
    <property type="component" value="Unassembled WGS sequence"/>
</dbReference>